<dbReference type="EMBL" id="MT141280">
    <property type="protein sequence ID" value="QJA57568.1"/>
    <property type="molecule type" value="Genomic_DNA"/>
</dbReference>
<gene>
    <name evidence="2" type="ORF">MM415A01245_0007</name>
    <name evidence="1" type="ORF">MM415B01625_0010</name>
</gene>
<name>A0A6M3K7D8_9ZZZZ</name>
<reference evidence="2" key="1">
    <citation type="submission" date="2020-03" db="EMBL/GenBank/DDBJ databases">
        <title>The deep terrestrial virosphere.</title>
        <authorList>
            <person name="Holmfeldt K."/>
            <person name="Nilsson E."/>
            <person name="Simone D."/>
            <person name="Lopez-Fernandez M."/>
            <person name="Wu X."/>
            <person name="de Brujin I."/>
            <person name="Lundin D."/>
            <person name="Andersson A."/>
            <person name="Bertilsson S."/>
            <person name="Dopson M."/>
        </authorList>
    </citation>
    <scope>NUCLEOTIDE SEQUENCE</scope>
    <source>
        <strain evidence="2">MM415A01245</strain>
        <strain evidence="1">MM415B01625</strain>
    </source>
</reference>
<accession>A0A6M3K7D8</accession>
<dbReference type="EMBL" id="MT142297">
    <property type="protein sequence ID" value="QJA77702.1"/>
    <property type="molecule type" value="Genomic_DNA"/>
</dbReference>
<protein>
    <submittedName>
        <fullName evidence="2">Putative tail protein</fullName>
    </submittedName>
</protein>
<evidence type="ECO:0000313" key="2">
    <source>
        <dbReference type="EMBL" id="QJA77702.1"/>
    </source>
</evidence>
<evidence type="ECO:0000313" key="1">
    <source>
        <dbReference type="EMBL" id="QJA57568.1"/>
    </source>
</evidence>
<dbReference type="AlphaFoldDB" id="A0A6M3K7D8"/>
<dbReference type="Pfam" id="PF18906">
    <property type="entry name" value="Phage_tube_2"/>
    <property type="match status" value="1"/>
</dbReference>
<dbReference type="InterPro" id="IPR044000">
    <property type="entry name" value="Phage_tube_2"/>
</dbReference>
<proteinExistence type="predicted"/>
<organism evidence="2">
    <name type="scientific">viral metagenome</name>
    <dbReference type="NCBI Taxonomy" id="1070528"/>
    <lineage>
        <taxon>unclassified sequences</taxon>
        <taxon>metagenomes</taxon>
        <taxon>organismal metagenomes</taxon>
    </lineage>
</organism>
<sequence>MALPAAPLLTRKKVVGAAAETTKGTSVLASVTTALASTLTYDAKCSPQGMVDDGRREPDGLYQGQIVAVPGKRVGQLTFRQELRHGDVLMTLLTACGYKDATGYKPVSSISDQKCLSMKVWEDGRMKAIIGAMGDCSIEWTHGGRVFANWTFTGVWQAPTDVAMPATAPVTSVTTLKAAGATLTVGGAAIGYVGSGRINLGNSVAMREDITSASGVIHAVIESRNPTVELDPEAATVANSDCYGSLLAGTAGALALVFTDGTATLTVGAPKLQYTDIADSARGGRLVDAATFLCAASSGDDELSFAYSV</sequence>